<proteinExistence type="predicted"/>
<keyword evidence="2" id="KW-1185">Reference proteome</keyword>
<dbReference type="OrthoDB" id="8821024at2"/>
<evidence type="ECO:0000313" key="2">
    <source>
        <dbReference type="Proteomes" id="UP000197468"/>
    </source>
</evidence>
<dbReference type="Pfam" id="PF10734">
    <property type="entry name" value="DUF2523"/>
    <property type="match status" value="1"/>
</dbReference>
<name>A0A246IUH4_9BURK</name>
<dbReference type="Proteomes" id="UP000197468">
    <property type="component" value="Unassembled WGS sequence"/>
</dbReference>
<evidence type="ECO:0000313" key="1">
    <source>
        <dbReference type="EMBL" id="OWQ83853.1"/>
    </source>
</evidence>
<protein>
    <recommendedName>
        <fullName evidence="3">DUF2523 domain-containing protein</fullName>
    </recommendedName>
</protein>
<reference evidence="1 2" key="1">
    <citation type="journal article" date="2008" name="Int. J. Syst. Evol. Microbiol.">
        <title>Description of Roseateles aquatilis sp. nov. and Roseateles terrae sp. nov., in the class Betaproteobacteria, and emended description of the genus Roseateles.</title>
        <authorList>
            <person name="Gomila M."/>
            <person name="Bowien B."/>
            <person name="Falsen E."/>
            <person name="Moore E.R."/>
            <person name="Lalucat J."/>
        </authorList>
    </citation>
    <scope>NUCLEOTIDE SEQUENCE [LARGE SCALE GENOMIC DNA]</scope>
    <source>
        <strain evidence="1 2">CCUG 48205</strain>
    </source>
</reference>
<sequence>MPIFIVALIGALVQAAGTLVGRVLISLGIGYFAYKGIDTSIAWIRDQALVHIASLDANAVRAASSLRIGQCISIVSSALVVRWTLKGMVGGVVKRMGLK</sequence>
<evidence type="ECO:0008006" key="3">
    <source>
        <dbReference type="Google" id="ProtNLM"/>
    </source>
</evidence>
<comment type="caution">
    <text evidence="1">The sequence shown here is derived from an EMBL/GenBank/DDBJ whole genome shotgun (WGS) entry which is preliminary data.</text>
</comment>
<organism evidence="1 2">
    <name type="scientific">Roseateles aquatilis</name>
    <dbReference type="NCBI Taxonomy" id="431061"/>
    <lineage>
        <taxon>Bacteria</taxon>
        <taxon>Pseudomonadati</taxon>
        <taxon>Pseudomonadota</taxon>
        <taxon>Betaproteobacteria</taxon>
        <taxon>Burkholderiales</taxon>
        <taxon>Sphaerotilaceae</taxon>
        <taxon>Roseateles</taxon>
    </lineage>
</organism>
<accession>A0A246IUH4</accession>
<dbReference type="RefSeq" id="WP_088388178.1">
    <property type="nucleotide sequence ID" value="NZ_NIOF01000019.1"/>
</dbReference>
<dbReference type="EMBL" id="NIOF01000019">
    <property type="protein sequence ID" value="OWQ83853.1"/>
    <property type="molecule type" value="Genomic_DNA"/>
</dbReference>
<dbReference type="InterPro" id="IPR019670">
    <property type="entry name" value="DUF2523"/>
</dbReference>
<gene>
    <name evidence="1" type="ORF">CDN99_25650</name>
</gene>
<dbReference type="AlphaFoldDB" id="A0A246IUH4"/>